<evidence type="ECO:0000313" key="3">
    <source>
        <dbReference type="WBParaSite" id="TMUE_0000000084.1"/>
    </source>
</evidence>
<feature type="compositionally biased region" description="Polar residues" evidence="1">
    <location>
        <begin position="97"/>
        <end position="113"/>
    </location>
</feature>
<proteinExistence type="predicted"/>
<dbReference type="AlphaFoldDB" id="A0A5S6QT14"/>
<sequence length="136" mass="15166">MQQSAINERSSTATSDWAHIRAPRAPLRSSWKRKMPPEIGWFGRGIRRTFRRQGKVGINYPNALALYVFIVNRFRWPAKPPGVQASRPNHKAPAGTKKSTGHSLNGNNGNQKLESTKRMVSAPSIAPPLPTAMLQR</sequence>
<name>A0A5S6QT14_TRIMR</name>
<dbReference type="WBParaSite" id="TMUE_2000010037.1">
    <property type="protein sequence ID" value="TMUE_2000010037.1"/>
    <property type="gene ID" value="WBGene00300821"/>
</dbReference>
<feature type="compositionally biased region" description="Polar residues" evidence="1">
    <location>
        <begin position="1"/>
        <end position="15"/>
    </location>
</feature>
<accession>A0A5S6QT14</accession>
<keyword evidence="2" id="KW-1185">Reference proteome</keyword>
<evidence type="ECO:0000313" key="2">
    <source>
        <dbReference type="Proteomes" id="UP000046395"/>
    </source>
</evidence>
<reference evidence="2" key="1">
    <citation type="submission" date="2013-11" db="EMBL/GenBank/DDBJ databases">
        <authorList>
            <person name="Aslett M."/>
        </authorList>
    </citation>
    <scope>NUCLEOTIDE SEQUENCE [LARGE SCALE GENOMIC DNA]</scope>
    <source>
        <strain evidence="2">Edinburgh</strain>
    </source>
</reference>
<reference evidence="2" key="2">
    <citation type="submission" date="2014-03" db="EMBL/GenBank/DDBJ databases">
        <title>The whipworm genome and dual-species transcriptomics of an intimate host-pathogen interaction.</title>
        <authorList>
            <person name="Foth B.J."/>
            <person name="Tsai I.J."/>
            <person name="Reid A.J."/>
            <person name="Bancroft A.J."/>
            <person name="Nichol S."/>
            <person name="Tracey A."/>
            <person name="Holroyd N."/>
            <person name="Cotton J.A."/>
            <person name="Stanley E.J."/>
            <person name="Zarowiecki M."/>
            <person name="Liu J.Z."/>
            <person name="Huckvale T."/>
            <person name="Cooper P.J."/>
            <person name="Grencis R.K."/>
            <person name="Berriman M."/>
        </authorList>
    </citation>
    <scope>NUCLEOTIDE SEQUENCE [LARGE SCALE GENOMIC DNA]</scope>
    <source>
        <strain evidence="2">Edinburgh</strain>
    </source>
</reference>
<evidence type="ECO:0000313" key="4">
    <source>
        <dbReference type="WBParaSite" id="TMUE_2000010037.1"/>
    </source>
</evidence>
<reference evidence="3 4" key="3">
    <citation type="submission" date="2019-12" db="UniProtKB">
        <authorList>
            <consortium name="WormBaseParasite"/>
        </authorList>
    </citation>
    <scope>IDENTIFICATION</scope>
</reference>
<feature type="region of interest" description="Disordered" evidence="1">
    <location>
        <begin position="79"/>
        <end position="136"/>
    </location>
</feature>
<dbReference type="WBParaSite" id="TMUE_0000000084.1">
    <property type="protein sequence ID" value="TMUE_0000000084.1"/>
    <property type="gene ID" value="WBGene00296032"/>
</dbReference>
<evidence type="ECO:0000256" key="1">
    <source>
        <dbReference type="SAM" id="MobiDB-lite"/>
    </source>
</evidence>
<organism evidence="2 4">
    <name type="scientific">Trichuris muris</name>
    <name type="common">Mouse whipworm</name>
    <dbReference type="NCBI Taxonomy" id="70415"/>
    <lineage>
        <taxon>Eukaryota</taxon>
        <taxon>Metazoa</taxon>
        <taxon>Ecdysozoa</taxon>
        <taxon>Nematoda</taxon>
        <taxon>Enoplea</taxon>
        <taxon>Dorylaimia</taxon>
        <taxon>Trichinellida</taxon>
        <taxon>Trichuridae</taxon>
        <taxon>Trichuris</taxon>
    </lineage>
</organism>
<feature type="region of interest" description="Disordered" evidence="1">
    <location>
        <begin position="1"/>
        <end position="20"/>
    </location>
</feature>
<dbReference type="Proteomes" id="UP000046395">
    <property type="component" value="Unassembled WGS sequence"/>
</dbReference>
<protein>
    <submittedName>
        <fullName evidence="3 4">Uncharacterized protein</fullName>
    </submittedName>
</protein>